<sequence length="322" mass="34877">MIPGDILKAIRLSVITLASDADIALGELMSTTLPDPLPPVAILPVATGLACGGSIEQLIPVTSTIVAVAFALRTLDDIADQDNSNALHQKIGIGRAANFSAALIALASREIGVLSKSSPDSILMTGDYFDALLRIFVGQDKDIQREVRSLVAYEEVVELKTVAAYELAAIVGANAVTADGNFTKKCRVCGRHIGWAQQILDDIEAFWFLDNAEESGHEQYTYPVLLGIENGGSTGEAVSRLCNQKDRNDDAIRNLLDSLDVRGQLMMRALDHRDQALLVLGPPLRSEGHQLIKLWFDWLFRDGERLLKLSSSRSLISGSPLS</sequence>
<dbReference type="GO" id="GO:0008299">
    <property type="term" value="P:isoprenoid biosynthetic process"/>
    <property type="evidence" value="ECO:0007669"/>
    <property type="project" value="InterPro"/>
</dbReference>
<dbReference type="OrthoDB" id="4072471at2"/>
<dbReference type="InterPro" id="IPR008949">
    <property type="entry name" value="Isoprenoid_synthase_dom_sf"/>
</dbReference>
<dbReference type="Proteomes" id="UP000000268">
    <property type="component" value="Chromosome"/>
</dbReference>
<dbReference type="AlphaFoldDB" id="B0C2R6"/>
<comment type="similarity">
    <text evidence="1">Belongs to the FPP/GGPP synthase family.</text>
</comment>
<dbReference type="Pfam" id="PF00348">
    <property type="entry name" value="polyprenyl_synt"/>
    <property type="match status" value="1"/>
</dbReference>
<organism evidence="2 3">
    <name type="scientific">Acaryochloris marina (strain MBIC 11017)</name>
    <dbReference type="NCBI Taxonomy" id="329726"/>
    <lineage>
        <taxon>Bacteria</taxon>
        <taxon>Bacillati</taxon>
        <taxon>Cyanobacteriota</taxon>
        <taxon>Cyanophyceae</taxon>
        <taxon>Acaryochloridales</taxon>
        <taxon>Acaryochloridaceae</taxon>
        <taxon>Acaryochloris</taxon>
    </lineage>
</organism>
<accession>B0C2R6</accession>
<evidence type="ECO:0000313" key="3">
    <source>
        <dbReference type="Proteomes" id="UP000000268"/>
    </source>
</evidence>
<proteinExistence type="inferred from homology"/>
<keyword evidence="1" id="KW-0808">Transferase</keyword>
<dbReference type="HOGENOM" id="CLU_813096_0_0_3"/>
<dbReference type="KEGG" id="amr:AM1_6022"/>
<dbReference type="eggNOG" id="COG0142">
    <property type="taxonomic scope" value="Bacteria"/>
</dbReference>
<name>B0C2R6_ACAM1</name>
<dbReference type="RefSeq" id="WP_012166156.1">
    <property type="nucleotide sequence ID" value="NC_009925.1"/>
</dbReference>
<dbReference type="InterPro" id="IPR000092">
    <property type="entry name" value="Polyprenyl_synt"/>
</dbReference>
<dbReference type="STRING" id="329726.AM1_6022"/>
<dbReference type="GO" id="GO:0004659">
    <property type="term" value="F:prenyltransferase activity"/>
    <property type="evidence" value="ECO:0007669"/>
    <property type="project" value="InterPro"/>
</dbReference>
<dbReference type="EMBL" id="CP000828">
    <property type="protein sequence ID" value="ABW30954.1"/>
    <property type="molecule type" value="Genomic_DNA"/>
</dbReference>
<dbReference type="Gene3D" id="1.10.600.10">
    <property type="entry name" value="Farnesyl Diphosphate Synthase"/>
    <property type="match status" value="1"/>
</dbReference>
<keyword evidence="3" id="KW-1185">Reference proteome</keyword>
<dbReference type="SUPFAM" id="SSF48576">
    <property type="entry name" value="Terpenoid synthases"/>
    <property type="match status" value="1"/>
</dbReference>
<evidence type="ECO:0000313" key="2">
    <source>
        <dbReference type="EMBL" id="ABW30954.1"/>
    </source>
</evidence>
<evidence type="ECO:0000256" key="1">
    <source>
        <dbReference type="RuleBase" id="RU004466"/>
    </source>
</evidence>
<gene>
    <name evidence="2" type="ordered locus">AM1_6022</name>
</gene>
<protein>
    <submittedName>
        <fullName evidence="2">Uncharacterized protein</fullName>
    </submittedName>
</protein>
<reference evidence="2 3" key="1">
    <citation type="journal article" date="2008" name="Proc. Natl. Acad. Sci. U.S.A.">
        <title>Niche adaptation and genome expansion in the chlorophyll d-producing cyanobacterium Acaryochloris marina.</title>
        <authorList>
            <person name="Swingley W.D."/>
            <person name="Chen M."/>
            <person name="Cheung P.C."/>
            <person name="Conrad A.L."/>
            <person name="Dejesa L.C."/>
            <person name="Hao J."/>
            <person name="Honchak B.M."/>
            <person name="Karbach L.E."/>
            <person name="Kurdoglu A."/>
            <person name="Lahiri S."/>
            <person name="Mastrian S.D."/>
            <person name="Miyashita H."/>
            <person name="Page L."/>
            <person name="Ramakrishna P."/>
            <person name="Satoh S."/>
            <person name="Sattley W.M."/>
            <person name="Shimada Y."/>
            <person name="Taylor H.L."/>
            <person name="Tomo T."/>
            <person name="Tsuchiya T."/>
            <person name="Wang Z.T."/>
            <person name="Raymond J."/>
            <person name="Mimuro M."/>
            <person name="Blankenship R.E."/>
            <person name="Touchman J.W."/>
        </authorList>
    </citation>
    <scope>NUCLEOTIDE SEQUENCE [LARGE SCALE GENOMIC DNA]</scope>
    <source>
        <strain evidence="3">MBIC 11017</strain>
    </source>
</reference>